<reference evidence="1 2" key="1">
    <citation type="submission" date="2018-04" db="EMBL/GenBank/DDBJ databases">
        <title>Pedobacter chongqingensis sp. nov., isolated from a rottenly hemp rope.</title>
        <authorList>
            <person name="Cai Y."/>
        </authorList>
    </citation>
    <scope>NUCLEOTIDE SEQUENCE [LARGE SCALE GENOMIC DNA]</scope>
    <source>
        <strain evidence="1 2">FJ4-8</strain>
    </source>
</reference>
<dbReference type="Proteomes" id="UP000245647">
    <property type="component" value="Unassembled WGS sequence"/>
</dbReference>
<dbReference type="OrthoDB" id="797573at2"/>
<dbReference type="EMBL" id="QEAS01000011">
    <property type="protein sequence ID" value="PWG80064.1"/>
    <property type="molecule type" value="Genomic_DNA"/>
</dbReference>
<accession>A0A2U2PFF7</accession>
<dbReference type="RefSeq" id="WP_109416579.1">
    <property type="nucleotide sequence ID" value="NZ_QEAS01000011.1"/>
</dbReference>
<evidence type="ECO:0000313" key="2">
    <source>
        <dbReference type="Proteomes" id="UP000245647"/>
    </source>
</evidence>
<name>A0A2U2PFF7_9SPHI</name>
<proteinExistence type="predicted"/>
<keyword evidence="2" id="KW-1185">Reference proteome</keyword>
<comment type="caution">
    <text evidence="1">The sequence shown here is derived from an EMBL/GenBank/DDBJ whole genome shotgun (WGS) entry which is preliminary data.</text>
</comment>
<sequence>MKIEDNCFSLLYSDSGDSTGKLKLFHLFSDINLWDSDGKGLIIAYGPGVEFIANEWLNETINEQNIKNSYHIN</sequence>
<evidence type="ECO:0000313" key="1">
    <source>
        <dbReference type="EMBL" id="PWG80064.1"/>
    </source>
</evidence>
<organism evidence="1 2">
    <name type="scientific">Pararcticibacter amylolyticus</name>
    <dbReference type="NCBI Taxonomy" id="2173175"/>
    <lineage>
        <taxon>Bacteria</taxon>
        <taxon>Pseudomonadati</taxon>
        <taxon>Bacteroidota</taxon>
        <taxon>Sphingobacteriia</taxon>
        <taxon>Sphingobacteriales</taxon>
        <taxon>Sphingobacteriaceae</taxon>
        <taxon>Pararcticibacter</taxon>
    </lineage>
</organism>
<gene>
    <name evidence="1" type="ORF">DDR33_14850</name>
</gene>
<dbReference type="AlphaFoldDB" id="A0A2U2PFF7"/>
<protein>
    <submittedName>
        <fullName evidence="1">Uncharacterized protein</fullName>
    </submittedName>
</protein>